<evidence type="ECO:0000256" key="1">
    <source>
        <dbReference type="SAM" id="MobiDB-lite"/>
    </source>
</evidence>
<dbReference type="EMBL" id="JAJAGQ010000021">
    <property type="protein sequence ID" value="KAJ8531445.1"/>
    <property type="molecule type" value="Genomic_DNA"/>
</dbReference>
<dbReference type="Proteomes" id="UP001152561">
    <property type="component" value="Unassembled WGS sequence"/>
</dbReference>
<dbReference type="AlphaFoldDB" id="A0A9Q1QWC2"/>
<sequence>MYHACRVALQESRDRPPVEDPIQASDNDGWPSGEWDKEEALGETGELPLEALVDGDGVDPANNNTDGVLPEANLAFQLRKLPIPQRSIYPGLQ</sequence>
<reference evidence="3" key="1">
    <citation type="journal article" date="2023" name="Proc. Natl. Acad. Sci. U.S.A.">
        <title>Genomic and structural basis for evolution of tropane alkaloid biosynthesis.</title>
        <authorList>
            <person name="Wanga Y.-J."/>
            <person name="Taina T."/>
            <person name="Yua J.-Y."/>
            <person name="Lia J."/>
            <person name="Xua B."/>
            <person name="Chenc J."/>
            <person name="D'Auriad J.C."/>
            <person name="Huanga J.-P."/>
            <person name="Huanga S.-X."/>
        </authorList>
    </citation>
    <scope>NUCLEOTIDE SEQUENCE [LARGE SCALE GENOMIC DNA]</scope>
    <source>
        <strain evidence="3">cv. KIB-2019</strain>
    </source>
</reference>
<name>A0A9Q1QWC2_9SOLA</name>
<evidence type="ECO:0000313" key="3">
    <source>
        <dbReference type="Proteomes" id="UP001152561"/>
    </source>
</evidence>
<comment type="caution">
    <text evidence="2">The sequence shown here is derived from an EMBL/GenBank/DDBJ whole genome shotgun (WGS) entry which is preliminary data.</text>
</comment>
<organism evidence="2 3">
    <name type="scientific">Anisodus acutangulus</name>
    <dbReference type="NCBI Taxonomy" id="402998"/>
    <lineage>
        <taxon>Eukaryota</taxon>
        <taxon>Viridiplantae</taxon>
        <taxon>Streptophyta</taxon>
        <taxon>Embryophyta</taxon>
        <taxon>Tracheophyta</taxon>
        <taxon>Spermatophyta</taxon>
        <taxon>Magnoliopsida</taxon>
        <taxon>eudicotyledons</taxon>
        <taxon>Gunneridae</taxon>
        <taxon>Pentapetalae</taxon>
        <taxon>asterids</taxon>
        <taxon>lamiids</taxon>
        <taxon>Solanales</taxon>
        <taxon>Solanaceae</taxon>
        <taxon>Solanoideae</taxon>
        <taxon>Hyoscyameae</taxon>
        <taxon>Anisodus</taxon>
    </lineage>
</organism>
<evidence type="ECO:0000313" key="2">
    <source>
        <dbReference type="EMBL" id="KAJ8531445.1"/>
    </source>
</evidence>
<proteinExistence type="predicted"/>
<gene>
    <name evidence="2" type="ORF">K7X08_026879</name>
</gene>
<keyword evidence="3" id="KW-1185">Reference proteome</keyword>
<protein>
    <submittedName>
        <fullName evidence="2">Uncharacterized protein</fullName>
    </submittedName>
</protein>
<accession>A0A9Q1QWC2</accession>
<feature type="region of interest" description="Disordered" evidence="1">
    <location>
        <begin position="9"/>
        <end position="36"/>
    </location>
</feature>